<keyword evidence="2" id="KW-0808">Transferase</keyword>
<dbReference type="PANTHER" id="PTHR11877">
    <property type="entry name" value="HYDROXYMETHYLGLUTARYL-COA SYNTHASE"/>
    <property type="match status" value="1"/>
</dbReference>
<reference evidence="6 7" key="1">
    <citation type="submission" date="2021-04" db="EMBL/GenBank/DDBJ databases">
        <authorList>
            <person name="Ivanova A."/>
        </authorList>
    </citation>
    <scope>NUCLEOTIDE SEQUENCE [LARGE SCALE GENOMIC DNA]</scope>
    <source>
        <strain evidence="6 7">G18</strain>
    </source>
</reference>
<dbReference type="InterPro" id="IPR011141">
    <property type="entry name" value="Polyketide_synthase_type-III"/>
</dbReference>
<evidence type="ECO:0000256" key="1">
    <source>
        <dbReference type="ARBA" id="ARBA00005531"/>
    </source>
</evidence>
<evidence type="ECO:0000256" key="3">
    <source>
        <dbReference type="SAM" id="MobiDB-lite"/>
    </source>
</evidence>
<evidence type="ECO:0000313" key="6">
    <source>
        <dbReference type="EMBL" id="MBP3959887.1"/>
    </source>
</evidence>
<sequence length="437" mass="45007">MSFAIHGLGISHPPDAVTAEEGLALARVLAGPDVRTSTWLGPIYSGSGIRQRFQIIGGAAKRDALAGTNHSGSPFLPTPGNEGVGPTTGERLAIYAQEAGPLALRASASALAESGFAPETITHLVTVSCTGFVAPGVDFALMAGLGLKPTVARTHVGFMGCHGALNGLRVANAFASSDPSARVLVCAVELSSLHYYYGSAADKLIANAIFADGAAAVVGSEQREEPNPLTPFPKKEGGTEPKTVLSPSPFRGGVGEGLRAEPNSLTPFPRKEGGTEPSVVLSPSPLRGGVGEGFIPRPWSLVASGSCLIPNSAADMSWTVGDHGFEMSLSRRVPGLIAAHLKPWIESWLGDNGLSLADVRSWAVHPGGPKIVSAVEEALGLSAEALAPSRGVFAEYGNMSSPTVLFILRKLRMEGAPRPCVALGFGPGLVAEAALFV</sequence>
<dbReference type="PANTHER" id="PTHR11877:SF46">
    <property type="entry name" value="TYPE III POLYKETIDE SYNTHASE A"/>
    <property type="match status" value="1"/>
</dbReference>
<feature type="domain" description="Chalcone/stilbene synthase C-terminal" evidence="5">
    <location>
        <begin position="302"/>
        <end position="435"/>
    </location>
</feature>
<name>A0ABS5C1N9_9BACT</name>
<feature type="region of interest" description="Disordered" evidence="3">
    <location>
        <begin position="220"/>
        <end position="283"/>
    </location>
</feature>
<organism evidence="6 7">
    <name type="scientific">Gemmata palustris</name>
    <dbReference type="NCBI Taxonomy" id="2822762"/>
    <lineage>
        <taxon>Bacteria</taxon>
        <taxon>Pseudomonadati</taxon>
        <taxon>Planctomycetota</taxon>
        <taxon>Planctomycetia</taxon>
        <taxon>Gemmatales</taxon>
        <taxon>Gemmataceae</taxon>
        <taxon>Gemmata</taxon>
    </lineage>
</organism>
<protein>
    <submittedName>
        <fullName evidence="6">Type III polyketide synthase</fullName>
    </submittedName>
</protein>
<evidence type="ECO:0000259" key="4">
    <source>
        <dbReference type="Pfam" id="PF00195"/>
    </source>
</evidence>
<evidence type="ECO:0000259" key="5">
    <source>
        <dbReference type="Pfam" id="PF02797"/>
    </source>
</evidence>
<dbReference type="Pfam" id="PF02797">
    <property type="entry name" value="Chal_sti_synt_C"/>
    <property type="match status" value="1"/>
</dbReference>
<dbReference type="Pfam" id="PF00195">
    <property type="entry name" value="Chal_sti_synt_N"/>
    <property type="match status" value="1"/>
</dbReference>
<dbReference type="RefSeq" id="WP_210660752.1">
    <property type="nucleotide sequence ID" value="NZ_JAGKQQ010000001.1"/>
</dbReference>
<dbReference type="InterPro" id="IPR016039">
    <property type="entry name" value="Thiolase-like"/>
</dbReference>
<dbReference type="InterPro" id="IPR001099">
    <property type="entry name" value="Chalcone/stilbene_synt_N"/>
</dbReference>
<evidence type="ECO:0000313" key="7">
    <source>
        <dbReference type="Proteomes" id="UP000676565"/>
    </source>
</evidence>
<dbReference type="Gene3D" id="3.40.47.10">
    <property type="match status" value="2"/>
</dbReference>
<proteinExistence type="inferred from homology"/>
<keyword evidence="7" id="KW-1185">Reference proteome</keyword>
<comment type="similarity">
    <text evidence="1">Belongs to the thiolase-like superfamily. Chalcone/stilbene synthases family.</text>
</comment>
<accession>A0ABS5C1N9</accession>
<feature type="region of interest" description="Disordered" evidence="3">
    <location>
        <begin position="67"/>
        <end position="87"/>
    </location>
</feature>
<feature type="domain" description="Chalcone/stilbene synthase N-terminal" evidence="4">
    <location>
        <begin position="86"/>
        <end position="220"/>
    </location>
</feature>
<comment type="caution">
    <text evidence="6">The sequence shown here is derived from an EMBL/GenBank/DDBJ whole genome shotgun (WGS) entry which is preliminary data.</text>
</comment>
<dbReference type="PIRSF" id="PIRSF000451">
    <property type="entry name" value="PKS_III"/>
    <property type="match status" value="1"/>
</dbReference>
<dbReference type="Proteomes" id="UP000676565">
    <property type="component" value="Unassembled WGS sequence"/>
</dbReference>
<dbReference type="EMBL" id="JAGKQQ010000001">
    <property type="protein sequence ID" value="MBP3959887.1"/>
    <property type="molecule type" value="Genomic_DNA"/>
</dbReference>
<gene>
    <name evidence="6" type="ORF">J8F10_31970</name>
</gene>
<dbReference type="CDD" id="cd00831">
    <property type="entry name" value="CHS_like"/>
    <property type="match status" value="1"/>
</dbReference>
<dbReference type="InterPro" id="IPR012328">
    <property type="entry name" value="Chalcone/stilbene_synt_C"/>
</dbReference>
<evidence type="ECO:0000256" key="2">
    <source>
        <dbReference type="ARBA" id="ARBA00022679"/>
    </source>
</evidence>
<dbReference type="SUPFAM" id="SSF53901">
    <property type="entry name" value="Thiolase-like"/>
    <property type="match status" value="2"/>
</dbReference>